<feature type="non-terminal residue" evidence="2">
    <location>
        <position position="269"/>
    </location>
</feature>
<accession>A0A8E2JFC7</accession>
<feature type="transmembrane region" description="Helical" evidence="1">
    <location>
        <begin position="132"/>
        <end position="153"/>
    </location>
</feature>
<reference evidence="2 3" key="1">
    <citation type="journal article" date="2016" name="Nat. Commun.">
        <title>Ectomycorrhizal ecology is imprinted in the genome of the dominant symbiotic fungus Cenococcum geophilum.</title>
        <authorList>
            <consortium name="DOE Joint Genome Institute"/>
            <person name="Peter M."/>
            <person name="Kohler A."/>
            <person name="Ohm R.A."/>
            <person name="Kuo A."/>
            <person name="Krutzmann J."/>
            <person name="Morin E."/>
            <person name="Arend M."/>
            <person name="Barry K.W."/>
            <person name="Binder M."/>
            <person name="Choi C."/>
            <person name="Clum A."/>
            <person name="Copeland A."/>
            <person name="Grisel N."/>
            <person name="Haridas S."/>
            <person name="Kipfer T."/>
            <person name="LaButti K."/>
            <person name="Lindquist E."/>
            <person name="Lipzen A."/>
            <person name="Maire R."/>
            <person name="Meier B."/>
            <person name="Mihaltcheva S."/>
            <person name="Molinier V."/>
            <person name="Murat C."/>
            <person name="Poggeler S."/>
            <person name="Quandt C.A."/>
            <person name="Sperisen C."/>
            <person name="Tritt A."/>
            <person name="Tisserant E."/>
            <person name="Crous P.W."/>
            <person name="Henrissat B."/>
            <person name="Nehls U."/>
            <person name="Egli S."/>
            <person name="Spatafora J.W."/>
            <person name="Grigoriev I.V."/>
            <person name="Martin F.M."/>
        </authorList>
    </citation>
    <scope>NUCLEOTIDE SEQUENCE [LARGE SCALE GENOMIC DNA]</scope>
    <source>
        <strain evidence="2 3">CBS 459.81</strain>
    </source>
</reference>
<dbReference type="PANTHER" id="PTHR38848">
    <property type="entry name" value="G-PROTEIN COUPLED RECEPTORS FAMILY 3 PROFILE DOMAIN-CONTAINING PROTEIN"/>
    <property type="match status" value="1"/>
</dbReference>
<keyword evidence="1" id="KW-1133">Transmembrane helix</keyword>
<dbReference type="PANTHER" id="PTHR38848:SF3">
    <property type="entry name" value="G-PROTEIN COUPLED RECEPTORS FAMILY 3 PROFILE DOMAIN-CONTAINING PROTEIN"/>
    <property type="match status" value="1"/>
</dbReference>
<sequence>MPTIARKAVGNARYTPSPIPVVGEVISVALSMITIAALATCLTRRLQSIRSWRRMSLTSWLLFLIYCDSFAFVFLTAILSKGFNMNVLNICRGVIILCLACYMTTKLIYLFLVEKAYIVRGRRLPRLKDKLYLFNFFGMICPYIGVFILNFIFRFAYVDDNGICIVGMKRVAMIPLLSFEVLVNVYLTLLFVLPILNTYSHRRDVNAALRAVALRTFIGSCATLTSSVVNITVLMVIEGEPGWICMMCCNADILFSVLVLHWVSSPDSS</sequence>
<dbReference type="AlphaFoldDB" id="A0A8E2JFC7"/>
<feature type="transmembrane region" description="Helical" evidence="1">
    <location>
        <begin position="60"/>
        <end position="80"/>
    </location>
</feature>
<feature type="transmembrane region" description="Helical" evidence="1">
    <location>
        <begin position="243"/>
        <end position="263"/>
    </location>
</feature>
<dbReference type="EMBL" id="KV744965">
    <property type="protein sequence ID" value="OCK80327.1"/>
    <property type="molecule type" value="Genomic_DNA"/>
</dbReference>
<evidence type="ECO:0000256" key="1">
    <source>
        <dbReference type="SAM" id="Phobius"/>
    </source>
</evidence>
<protein>
    <submittedName>
        <fullName evidence="2">Uncharacterized protein</fullName>
    </submittedName>
</protein>
<evidence type="ECO:0000313" key="3">
    <source>
        <dbReference type="Proteomes" id="UP000250266"/>
    </source>
</evidence>
<feature type="transmembrane region" description="Helical" evidence="1">
    <location>
        <begin position="19"/>
        <end position="39"/>
    </location>
</feature>
<keyword evidence="1" id="KW-0812">Transmembrane</keyword>
<keyword evidence="3" id="KW-1185">Reference proteome</keyword>
<feature type="transmembrane region" description="Helical" evidence="1">
    <location>
        <begin position="92"/>
        <end position="112"/>
    </location>
</feature>
<dbReference type="OrthoDB" id="3210850at2759"/>
<feature type="transmembrane region" description="Helical" evidence="1">
    <location>
        <begin position="217"/>
        <end position="237"/>
    </location>
</feature>
<dbReference type="Proteomes" id="UP000250266">
    <property type="component" value="Unassembled WGS sequence"/>
</dbReference>
<keyword evidence="1" id="KW-0472">Membrane</keyword>
<proteinExistence type="predicted"/>
<gene>
    <name evidence="2" type="ORF">K432DRAFT_297903</name>
</gene>
<name>A0A8E2JFC7_9PEZI</name>
<feature type="transmembrane region" description="Helical" evidence="1">
    <location>
        <begin position="173"/>
        <end position="196"/>
    </location>
</feature>
<evidence type="ECO:0000313" key="2">
    <source>
        <dbReference type="EMBL" id="OCK80327.1"/>
    </source>
</evidence>
<organism evidence="2 3">
    <name type="scientific">Lepidopterella palustris CBS 459.81</name>
    <dbReference type="NCBI Taxonomy" id="1314670"/>
    <lineage>
        <taxon>Eukaryota</taxon>
        <taxon>Fungi</taxon>
        <taxon>Dikarya</taxon>
        <taxon>Ascomycota</taxon>
        <taxon>Pezizomycotina</taxon>
        <taxon>Dothideomycetes</taxon>
        <taxon>Pleosporomycetidae</taxon>
        <taxon>Mytilinidiales</taxon>
        <taxon>Argynnaceae</taxon>
        <taxon>Lepidopterella</taxon>
    </lineage>
</organism>